<evidence type="ECO:0000256" key="4">
    <source>
        <dbReference type="ARBA" id="ARBA00023015"/>
    </source>
</evidence>
<dbReference type="EMBL" id="CP102290">
    <property type="protein sequence ID" value="UWP59878.1"/>
    <property type="molecule type" value="Genomic_DNA"/>
</dbReference>
<dbReference type="PANTHER" id="PTHR11078">
    <property type="entry name" value="N UTILIZATION SUBSTANCE PROTEIN B-RELATED"/>
    <property type="match status" value="1"/>
</dbReference>
<dbReference type="Proteomes" id="UP001060164">
    <property type="component" value="Chromosome"/>
</dbReference>
<keyword evidence="5 6" id="KW-0804">Transcription</keyword>
<dbReference type="NCBIfam" id="TIGR01951">
    <property type="entry name" value="nusB"/>
    <property type="match status" value="1"/>
</dbReference>
<reference evidence="8" key="1">
    <citation type="journal article" date="2022" name="Cell">
        <title>Design, construction, and in vivo augmentation of a complex gut microbiome.</title>
        <authorList>
            <person name="Cheng A.G."/>
            <person name="Ho P.Y."/>
            <person name="Aranda-Diaz A."/>
            <person name="Jain S."/>
            <person name="Yu F.B."/>
            <person name="Meng X."/>
            <person name="Wang M."/>
            <person name="Iakiviak M."/>
            <person name="Nagashima K."/>
            <person name="Zhao A."/>
            <person name="Murugkar P."/>
            <person name="Patil A."/>
            <person name="Atabakhsh K."/>
            <person name="Weakley A."/>
            <person name="Yan J."/>
            <person name="Brumbaugh A.R."/>
            <person name="Higginbottom S."/>
            <person name="Dimas A."/>
            <person name="Shiver A.L."/>
            <person name="Deutschbauer A."/>
            <person name="Neff N."/>
            <person name="Sonnenburg J.L."/>
            <person name="Huang K.C."/>
            <person name="Fischbach M.A."/>
        </authorList>
    </citation>
    <scope>NUCLEOTIDE SEQUENCE</scope>
    <source>
        <strain evidence="8">DSM 19829</strain>
    </source>
</reference>
<gene>
    <name evidence="6 8" type="primary">nusB</name>
    <name evidence="8" type="ORF">NQ502_02100</name>
</gene>
<accession>A0ABY5VI61</accession>
<dbReference type="HAMAP" id="MF_00073">
    <property type="entry name" value="NusB"/>
    <property type="match status" value="1"/>
</dbReference>
<organism evidence="8 9">
    <name type="scientific">Ruminococcus gauvreauii</name>
    <dbReference type="NCBI Taxonomy" id="438033"/>
    <lineage>
        <taxon>Bacteria</taxon>
        <taxon>Bacillati</taxon>
        <taxon>Bacillota</taxon>
        <taxon>Clostridia</taxon>
        <taxon>Eubacteriales</taxon>
        <taxon>Oscillospiraceae</taxon>
        <taxon>Ruminococcus</taxon>
    </lineage>
</organism>
<evidence type="ECO:0000256" key="1">
    <source>
        <dbReference type="ARBA" id="ARBA00005952"/>
    </source>
</evidence>
<proteinExistence type="inferred from homology"/>
<feature type="domain" description="NusB/RsmB/TIM44" evidence="7">
    <location>
        <begin position="5"/>
        <end position="131"/>
    </location>
</feature>
<keyword evidence="2 6" id="KW-0889">Transcription antitermination</keyword>
<evidence type="ECO:0000256" key="5">
    <source>
        <dbReference type="ARBA" id="ARBA00023163"/>
    </source>
</evidence>
<dbReference type="Pfam" id="PF01029">
    <property type="entry name" value="NusB"/>
    <property type="match status" value="1"/>
</dbReference>
<sequence>MGRRELRENIFKLLFLSAFNQEDEMPRQLELYFDNLEDLQEKDQIYMEDKFRLIMGKLGEIDGLLNEKSSGWKTTRMSKVDLTILRLAVYEIRFDEDVPTGVAINEAVELAKRFGQDESASFVNGILGAVAQE</sequence>
<dbReference type="InterPro" id="IPR035926">
    <property type="entry name" value="NusB-like_sf"/>
</dbReference>
<dbReference type="Gene3D" id="1.10.940.10">
    <property type="entry name" value="NusB-like"/>
    <property type="match status" value="1"/>
</dbReference>
<dbReference type="RefSeq" id="WP_028528074.1">
    <property type="nucleotide sequence ID" value="NZ_CABLBR010000007.1"/>
</dbReference>
<evidence type="ECO:0000313" key="8">
    <source>
        <dbReference type="EMBL" id="UWP59878.1"/>
    </source>
</evidence>
<evidence type="ECO:0000259" key="7">
    <source>
        <dbReference type="Pfam" id="PF01029"/>
    </source>
</evidence>
<comment type="similarity">
    <text evidence="1 6">Belongs to the NusB family.</text>
</comment>
<protein>
    <recommendedName>
        <fullName evidence="6">Transcription antitermination protein NusB</fullName>
    </recommendedName>
    <alternativeName>
        <fullName evidence="6">Antitermination factor NusB</fullName>
    </alternativeName>
</protein>
<evidence type="ECO:0000256" key="2">
    <source>
        <dbReference type="ARBA" id="ARBA00022814"/>
    </source>
</evidence>
<keyword evidence="3 6" id="KW-0694">RNA-binding</keyword>
<keyword evidence="9" id="KW-1185">Reference proteome</keyword>
<evidence type="ECO:0000313" key="9">
    <source>
        <dbReference type="Proteomes" id="UP001060164"/>
    </source>
</evidence>
<name>A0ABY5VI61_9FIRM</name>
<dbReference type="InterPro" id="IPR006027">
    <property type="entry name" value="NusB_RsmB_TIM44"/>
</dbReference>
<evidence type="ECO:0000256" key="6">
    <source>
        <dbReference type="HAMAP-Rule" id="MF_00073"/>
    </source>
</evidence>
<dbReference type="InterPro" id="IPR011605">
    <property type="entry name" value="NusB_fam"/>
</dbReference>
<evidence type="ECO:0000256" key="3">
    <source>
        <dbReference type="ARBA" id="ARBA00022884"/>
    </source>
</evidence>
<dbReference type="PANTHER" id="PTHR11078:SF3">
    <property type="entry name" value="ANTITERMINATION NUSB DOMAIN-CONTAINING PROTEIN"/>
    <property type="match status" value="1"/>
</dbReference>
<dbReference type="SUPFAM" id="SSF48013">
    <property type="entry name" value="NusB-like"/>
    <property type="match status" value="1"/>
</dbReference>
<keyword evidence="4 6" id="KW-0805">Transcription regulation</keyword>
<comment type="function">
    <text evidence="6">Involved in transcription antitermination. Required for transcription of ribosomal RNA (rRNA) genes. Binds specifically to the boxA antiterminator sequence of the ribosomal RNA (rrn) operons.</text>
</comment>